<dbReference type="AlphaFoldDB" id="A9KH09"/>
<dbReference type="InterPro" id="IPR024072">
    <property type="entry name" value="DHFR-like_dom_sf"/>
</dbReference>
<dbReference type="GO" id="GO:0004146">
    <property type="term" value="F:dihydrofolate reductase activity"/>
    <property type="evidence" value="ECO:0007669"/>
    <property type="project" value="UniProtKB-EC"/>
</dbReference>
<dbReference type="GO" id="GO:0046655">
    <property type="term" value="P:folic acid metabolic process"/>
    <property type="evidence" value="ECO:0007669"/>
    <property type="project" value="TreeGrafter"/>
</dbReference>
<dbReference type="EMBL" id="CP000733">
    <property type="protein sequence ID" value="ABS76649.1"/>
    <property type="molecule type" value="Genomic_DNA"/>
</dbReference>
<comment type="pathway">
    <text evidence="1 8">Cofactor biosynthesis; tetrahydrofolate biosynthesis; 5,6,7,8-tetrahydrofolate from 7,8-dihydrofolate: step 1/1.</text>
</comment>
<dbReference type="GO" id="GO:0006730">
    <property type="term" value="P:one-carbon metabolic process"/>
    <property type="evidence" value="ECO:0007669"/>
    <property type="project" value="UniProtKB-KW"/>
</dbReference>
<dbReference type="PANTHER" id="PTHR48069:SF3">
    <property type="entry name" value="DIHYDROFOLATE REDUCTASE"/>
    <property type="match status" value="1"/>
</dbReference>
<name>A9KH09_COXBN</name>
<gene>
    <name evidence="11" type="primary">folA</name>
    <name evidence="11" type="ordered locus">CBUD_2090</name>
</gene>
<dbReference type="Pfam" id="PF00186">
    <property type="entry name" value="DHFR_1"/>
    <property type="match status" value="1"/>
</dbReference>
<evidence type="ECO:0000256" key="5">
    <source>
        <dbReference type="ARBA" id="ARBA00022857"/>
    </source>
</evidence>
<dbReference type="InterPro" id="IPR017925">
    <property type="entry name" value="DHFR_CS"/>
</dbReference>
<dbReference type="HOGENOM" id="CLU_043966_5_1_6"/>
<dbReference type="EC" id="1.5.1.3" evidence="3 8"/>
<dbReference type="PROSITE" id="PS51330">
    <property type="entry name" value="DHFR_2"/>
    <property type="match status" value="1"/>
</dbReference>
<keyword evidence="4 8" id="KW-0554">One-carbon metabolism</keyword>
<dbReference type="RefSeq" id="WP_005769725.1">
    <property type="nucleotide sequence ID" value="NC_009727.1"/>
</dbReference>
<protein>
    <recommendedName>
        <fullName evidence="3 8">Dihydrofolate reductase</fullName>
        <ecNumber evidence="3 8">1.5.1.3</ecNumber>
    </recommendedName>
</protein>
<proteinExistence type="inferred from homology"/>
<dbReference type="GO" id="GO:0005829">
    <property type="term" value="C:cytosol"/>
    <property type="evidence" value="ECO:0007669"/>
    <property type="project" value="TreeGrafter"/>
</dbReference>
<dbReference type="CDD" id="cd00209">
    <property type="entry name" value="DHFR"/>
    <property type="match status" value="1"/>
</dbReference>
<organism evidence="11 12">
    <name type="scientific">Coxiella burnetii (strain Dugway 5J108-111)</name>
    <dbReference type="NCBI Taxonomy" id="434922"/>
    <lineage>
        <taxon>Bacteria</taxon>
        <taxon>Pseudomonadati</taxon>
        <taxon>Pseudomonadota</taxon>
        <taxon>Gammaproteobacteria</taxon>
        <taxon>Legionellales</taxon>
        <taxon>Coxiellaceae</taxon>
        <taxon>Coxiella</taxon>
    </lineage>
</organism>
<dbReference type="GO" id="GO:0046452">
    <property type="term" value="P:dihydrofolate metabolic process"/>
    <property type="evidence" value="ECO:0007669"/>
    <property type="project" value="TreeGrafter"/>
</dbReference>
<comment type="function">
    <text evidence="7 8">Key enzyme in folate metabolism. Catalyzes an essential reaction for de novo glycine and purine synthesis, and for DNA precursor synthesis.</text>
</comment>
<evidence type="ECO:0000256" key="1">
    <source>
        <dbReference type="ARBA" id="ARBA00004903"/>
    </source>
</evidence>
<dbReference type="GO" id="GO:0046654">
    <property type="term" value="P:tetrahydrofolate biosynthetic process"/>
    <property type="evidence" value="ECO:0007669"/>
    <property type="project" value="UniProtKB-UniPathway"/>
</dbReference>
<reference evidence="11 12" key="1">
    <citation type="journal article" date="2009" name="Infect. Immun.">
        <title>Comparative genomics reveal extensive transposon-mediated genomic plasticity and diversity among potential effector proteins within the genus Coxiella.</title>
        <authorList>
            <person name="Beare P.A."/>
            <person name="Unsworth N."/>
            <person name="Andoh M."/>
            <person name="Voth D.E."/>
            <person name="Omsland A."/>
            <person name="Gilk S.D."/>
            <person name="Williams K.P."/>
            <person name="Sobral B.W."/>
            <person name="Kupko J.J.III."/>
            <person name="Porcella S.F."/>
            <person name="Samuel J.E."/>
            <person name="Heinzen R.A."/>
        </authorList>
    </citation>
    <scope>NUCLEOTIDE SEQUENCE [LARGE SCALE GENOMIC DNA]</scope>
    <source>
        <strain evidence="11 12">Dugway 5J108-111</strain>
    </source>
</reference>
<evidence type="ECO:0000259" key="10">
    <source>
        <dbReference type="PROSITE" id="PS51330"/>
    </source>
</evidence>
<dbReference type="PRINTS" id="PR00070">
    <property type="entry name" value="DHFR"/>
</dbReference>
<evidence type="ECO:0000313" key="12">
    <source>
        <dbReference type="Proteomes" id="UP000008555"/>
    </source>
</evidence>
<dbReference type="SMR" id="A9KH09"/>
<evidence type="ECO:0000256" key="4">
    <source>
        <dbReference type="ARBA" id="ARBA00022563"/>
    </source>
</evidence>
<dbReference type="InterPro" id="IPR012259">
    <property type="entry name" value="DHFR"/>
</dbReference>
<evidence type="ECO:0000256" key="7">
    <source>
        <dbReference type="ARBA" id="ARBA00025067"/>
    </source>
</evidence>
<evidence type="ECO:0000256" key="3">
    <source>
        <dbReference type="ARBA" id="ARBA00012856"/>
    </source>
</evidence>
<keyword evidence="5 8" id="KW-0521">NADP</keyword>
<dbReference type="FunFam" id="3.40.430.10:FF:000009">
    <property type="entry name" value="Dihydrofolate reductase"/>
    <property type="match status" value="1"/>
</dbReference>
<dbReference type="KEGG" id="cbd:CBUD_2090"/>
<dbReference type="PROSITE" id="PS00075">
    <property type="entry name" value="DHFR_1"/>
    <property type="match status" value="1"/>
</dbReference>
<sequence length="161" mass="18663">MIITLIAAMDKNRLIGRNNELPWHLPADLAHFKSITLGKPIVMGRRTFDSIGKPLPHRRNIVITQQKNLIIEGCDIFYSLDDALSALTKEPEVIIIGGARIFKEALPKADKMILTIINHSFEGDVYFPEWNDKEWKITSQIKHERDEKNPYPFQFLELRRL</sequence>
<accession>A9KH09</accession>
<dbReference type="SUPFAM" id="SSF53597">
    <property type="entry name" value="Dihydrofolate reductase-like"/>
    <property type="match status" value="1"/>
</dbReference>
<dbReference type="GO" id="GO:0050661">
    <property type="term" value="F:NADP binding"/>
    <property type="evidence" value="ECO:0007669"/>
    <property type="project" value="InterPro"/>
</dbReference>
<dbReference type="Gene3D" id="3.40.430.10">
    <property type="entry name" value="Dihydrofolate Reductase, subunit A"/>
    <property type="match status" value="1"/>
</dbReference>
<comment type="similarity">
    <text evidence="2 8 9">Belongs to the dihydrofolate reductase family.</text>
</comment>
<comment type="catalytic activity">
    <reaction evidence="8">
        <text>(6S)-5,6,7,8-tetrahydrofolate + NADP(+) = 7,8-dihydrofolate + NADPH + H(+)</text>
        <dbReference type="Rhea" id="RHEA:15009"/>
        <dbReference type="ChEBI" id="CHEBI:15378"/>
        <dbReference type="ChEBI" id="CHEBI:57451"/>
        <dbReference type="ChEBI" id="CHEBI:57453"/>
        <dbReference type="ChEBI" id="CHEBI:57783"/>
        <dbReference type="ChEBI" id="CHEBI:58349"/>
        <dbReference type="EC" id="1.5.1.3"/>
    </reaction>
</comment>
<dbReference type="PIRSF" id="PIRSF000194">
    <property type="entry name" value="DHFR"/>
    <property type="match status" value="1"/>
</dbReference>
<dbReference type="UniPathway" id="UPA00077">
    <property type="reaction ID" value="UER00158"/>
</dbReference>
<feature type="domain" description="DHFR" evidence="10">
    <location>
        <begin position="2"/>
        <end position="160"/>
    </location>
</feature>
<dbReference type="PANTHER" id="PTHR48069">
    <property type="entry name" value="DIHYDROFOLATE REDUCTASE"/>
    <property type="match status" value="1"/>
</dbReference>
<evidence type="ECO:0000256" key="9">
    <source>
        <dbReference type="RuleBase" id="RU004474"/>
    </source>
</evidence>
<dbReference type="Proteomes" id="UP000008555">
    <property type="component" value="Chromosome"/>
</dbReference>
<evidence type="ECO:0000256" key="8">
    <source>
        <dbReference type="PIRNR" id="PIRNR000194"/>
    </source>
</evidence>
<evidence type="ECO:0000256" key="2">
    <source>
        <dbReference type="ARBA" id="ARBA00009539"/>
    </source>
</evidence>
<evidence type="ECO:0000256" key="6">
    <source>
        <dbReference type="ARBA" id="ARBA00023002"/>
    </source>
</evidence>
<evidence type="ECO:0000313" key="11">
    <source>
        <dbReference type="EMBL" id="ABS76649.1"/>
    </source>
</evidence>
<dbReference type="InterPro" id="IPR001796">
    <property type="entry name" value="DHFR_dom"/>
</dbReference>
<keyword evidence="6 8" id="KW-0560">Oxidoreductase</keyword>